<evidence type="ECO:0000313" key="2">
    <source>
        <dbReference type="EMBL" id="PIU33287.1"/>
    </source>
</evidence>
<dbReference type="Pfam" id="PF06182">
    <property type="entry name" value="ABC2_membrane_6"/>
    <property type="match status" value="1"/>
</dbReference>
<name>A0A2M6YQ85_9BACT</name>
<feature type="transmembrane region" description="Helical" evidence="1">
    <location>
        <begin position="231"/>
        <end position="253"/>
    </location>
</feature>
<keyword evidence="1" id="KW-0472">Membrane</keyword>
<reference evidence="3" key="1">
    <citation type="submission" date="2017-09" db="EMBL/GenBank/DDBJ databases">
        <title>Depth-based differentiation of microbial function through sediment-hosted aquifers and enrichment of novel symbionts in the deep terrestrial subsurface.</title>
        <authorList>
            <person name="Probst A.J."/>
            <person name="Ladd B."/>
            <person name="Jarett J.K."/>
            <person name="Geller-Mcgrath D.E."/>
            <person name="Sieber C.M.K."/>
            <person name="Emerson J.B."/>
            <person name="Anantharaman K."/>
            <person name="Thomas B.C."/>
            <person name="Malmstrom R."/>
            <person name="Stieglmeier M."/>
            <person name="Klingl A."/>
            <person name="Woyke T."/>
            <person name="Ryan C.M."/>
            <person name="Banfield J.F."/>
        </authorList>
    </citation>
    <scope>NUCLEOTIDE SEQUENCE [LARGE SCALE GENOMIC DNA]</scope>
</reference>
<proteinExistence type="predicted"/>
<accession>A0A2M6YQ85</accession>
<dbReference type="PANTHER" id="PTHR36832:SF1">
    <property type="entry name" value="SLR1174 PROTEIN"/>
    <property type="match status" value="1"/>
</dbReference>
<protein>
    <recommendedName>
        <fullName evidence="4">ABC transporter permease</fullName>
    </recommendedName>
</protein>
<feature type="transmembrane region" description="Helical" evidence="1">
    <location>
        <begin position="141"/>
        <end position="166"/>
    </location>
</feature>
<evidence type="ECO:0000256" key="1">
    <source>
        <dbReference type="SAM" id="Phobius"/>
    </source>
</evidence>
<dbReference type="AlphaFoldDB" id="A0A2M6YQ85"/>
<feature type="transmembrane region" description="Helical" evidence="1">
    <location>
        <begin position="113"/>
        <end position="135"/>
    </location>
</feature>
<evidence type="ECO:0000313" key="3">
    <source>
        <dbReference type="Proteomes" id="UP000229559"/>
    </source>
</evidence>
<dbReference type="PANTHER" id="PTHR36832">
    <property type="entry name" value="SLR1174 PROTEIN-RELATED"/>
    <property type="match status" value="1"/>
</dbReference>
<feature type="transmembrane region" description="Helical" evidence="1">
    <location>
        <begin position="178"/>
        <end position="195"/>
    </location>
</feature>
<gene>
    <name evidence="2" type="ORF">COT04_00835</name>
</gene>
<evidence type="ECO:0008006" key="4">
    <source>
        <dbReference type="Google" id="ProtNLM"/>
    </source>
</evidence>
<keyword evidence="1" id="KW-1133">Transmembrane helix</keyword>
<feature type="transmembrane region" description="Helical" evidence="1">
    <location>
        <begin position="20"/>
        <end position="44"/>
    </location>
</feature>
<dbReference type="InterPro" id="IPR010390">
    <property type="entry name" value="ABC-2_transporter-like"/>
</dbReference>
<dbReference type="EMBL" id="PEXA01000026">
    <property type="protein sequence ID" value="PIU33287.1"/>
    <property type="molecule type" value="Genomic_DNA"/>
</dbReference>
<comment type="caution">
    <text evidence="2">The sequence shown here is derived from an EMBL/GenBank/DDBJ whole genome shotgun (WGS) entry which is preliminary data.</text>
</comment>
<sequence length="265" mass="31566">MKKYLQLAKITFEEYLVYRLNFYLWRFRSFIVFLTLLFFWLAIYGDRTEFLGYQKAQMITYVIGIAFLRTIVLGSRSADLGPQIRSGELTKLLLKPIKTIHFWFTRDVVDKGLNLFFTIIEILAIVWLLKLSFYLPYHLTTYFSFAVLSLMAIFLYFFLSFTLSVVAFWTEEIWATRWLFGVIFLEFLAGAFFPLDVLPSWLTKIIYLTPFPYLVFFPMKIWLEQLNSGEIIMAIFICLIWLIFFWWLAVFLWRKGAKNYGAYGG</sequence>
<feature type="transmembrane region" description="Helical" evidence="1">
    <location>
        <begin position="56"/>
        <end position="75"/>
    </location>
</feature>
<dbReference type="Proteomes" id="UP000229559">
    <property type="component" value="Unassembled WGS sequence"/>
</dbReference>
<keyword evidence="1" id="KW-0812">Transmembrane</keyword>
<organism evidence="2 3">
    <name type="scientific">Candidatus Shapirobacteria bacterium CG07_land_8_20_14_0_80_39_12</name>
    <dbReference type="NCBI Taxonomy" id="1974480"/>
    <lineage>
        <taxon>Bacteria</taxon>
        <taxon>Candidatus Shapironibacteriota</taxon>
    </lineage>
</organism>